<feature type="compositionally biased region" description="Low complexity" evidence="2">
    <location>
        <begin position="72"/>
        <end position="87"/>
    </location>
</feature>
<dbReference type="Gene3D" id="2.40.70.10">
    <property type="entry name" value="Acid Proteases"/>
    <property type="match status" value="1"/>
</dbReference>
<dbReference type="PROSITE" id="PS00141">
    <property type="entry name" value="ASP_PROTEASE"/>
    <property type="match status" value="1"/>
</dbReference>
<feature type="region of interest" description="Disordered" evidence="2">
    <location>
        <begin position="286"/>
        <end position="378"/>
    </location>
</feature>
<evidence type="ECO:0000313" key="4">
    <source>
        <dbReference type="Proteomes" id="UP001385951"/>
    </source>
</evidence>
<reference evidence="3 4" key="1">
    <citation type="submission" date="2022-09" db="EMBL/GenBank/DDBJ databases">
        <authorList>
            <person name="Palmer J.M."/>
        </authorList>
    </citation>
    <scope>NUCLEOTIDE SEQUENCE [LARGE SCALE GENOMIC DNA]</scope>
    <source>
        <strain evidence="3 4">DSM 7382</strain>
    </source>
</reference>
<feature type="compositionally biased region" description="Basic residues" evidence="2">
    <location>
        <begin position="323"/>
        <end position="333"/>
    </location>
</feature>
<proteinExistence type="predicted"/>
<feature type="compositionally biased region" description="Basic and acidic residues" evidence="2">
    <location>
        <begin position="1177"/>
        <end position="1195"/>
    </location>
</feature>
<feature type="region of interest" description="Disordered" evidence="2">
    <location>
        <begin position="427"/>
        <end position="468"/>
    </location>
</feature>
<evidence type="ECO:0000313" key="3">
    <source>
        <dbReference type="EMBL" id="KAK7686651.1"/>
    </source>
</evidence>
<organism evidence="3 4">
    <name type="scientific">Cerrena zonata</name>
    <dbReference type="NCBI Taxonomy" id="2478898"/>
    <lineage>
        <taxon>Eukaryota</taxon>
        <taxon>Fungi</taxon>
        <taxon>Dikarya</taxon>
        <taxon>Basidiomycota</taxon>
        <taxon>Agaricomycotina</taxon>
        <taxon>Agaricomycetes</taxon>
        <taxon>Polyporales</taxon>
        <taxon>Cerrenaceae</taxon>
        <taxon>Cerrena</taxon>
    </lineage>
</organism>
<feature type="region of interest" description="Disordered" evidence="2">
    <location>
        <begin position="920"/>
        <end position="952"/>
    </location>
</feature>
<evidence type="ECO:0008006" key="5">
    <source>
        <dbReference type="Google" id="ProtNLM"/>
    </source>
</evidence>
<dbReference type="InterPro" id="IPR001969">
    <property type="entry name" value="Aspartic_peptidase_AS"/>
</dbReference>
<keyword evidence="1" id="KW-0378">Hydrolase</keyword>
<gene>
    <name evidence="3" type="ORF">QCA50_010251</name>
</gene>
<dbReference type="SUPFAM" id="SSF50630">
    <property type="entry name" value="Acid proteases"/>
    <property type="match status" value="1"/>
</dbReference>
<comment type="caution">
    <text evidence="3">The sequence shown here is derived from an EMBL/GenBank/DDBJ whole genome shotgun (WGS) entry which is preliminary data.</text>
</comment>
<dbReference type="Proteomes" id="UP001385951">
    <property type="component" value="Unassembled WGS sequence"/>
</dbReference>
<protein>
    <recommendedName>
        <fullName evidence="5">CCHC-type domain-containing protein</fullName>
    </recommendedName>
</protein>
<dbReference type="GO" id="GO:0004190">
    <property type="term" value="F:aspartic-type endopeptidase activity"/>
    <property type="evidence" value="ECO:0007669"/>
    <property type="project" value="UniProtKB-KW"/>
</dbReference>
<accession>A0AAW0G0U7</accession>
<name>A0AAW0G0U7_9APHY</name>
<feature type="region of interest" description="Disordered" evidence="2">
    <location>
        <begin position="68"/>
        <end position="92"/>
    </location>
</feature>
<feature type="compositionally biased region" description="Acidic residues" evidence="2">
    <location>
        <begin position="548"/>
        <end position="561"/>
    </location>
</feature>
<feature type="region of interest" description="Disordered" evidence="2">
    <location>
        <begin position="1028"/>
        <end position="1049"/>
    </location>
</feature>
<dbReference type="CDD" id="cd00303">
    <property type="entry name" value="retropepsin_like"/>
    <property type="match status" value="1"/>
</dbReference>
<dbReference type="EMBL" id="JASBNA010000016">
    <property type="protein sequence ID" value="KAK7686651.1"/>
    <property type="molecule type" value="Genomic_DNA"/>
</dbReference>
<keyword evidence="4" id="KW-1185">Reference proteome</keyword>
<feature type="compositionally biased region" description="Polar residues" evidence="2">
    <location>
        <begin position="429"/>
        <end position="446"/>
    </location>
</feature>
<feature type="compositionally biased region" description="Basic and acidic residues" evidence="2">
    <location>
        <begin position="1029"/>
        <end position="1040"/>
    </location>
</feature>
<feature type="compositionally biased region" description="Acidic residues" evidence="2">
    <location>
        <begin position="299"/>
        <end position="317"/>
    </location>
</feature>
<evidence type="ECO:0000256" key="2">
    <source>
        <dbReference type="SAM" id="MobiDB-lite"/>
    </source>
</evidence>
<evidence type="ECO:0000256" key="1">
    <source>
        <dbReference type="ARBA" id="ARBA00022750"/>
    </source>
</evidence>
<keyword evidence="1" id="KW-0645">Protease</keyword>
<feature type="region of interest" description="Disordered" evidence="2">
    <location>
        <begin position="544"/>
        <end position="608"/>
    </location>
</feature>
<feature type="region of interest" description="Disordered" evidence="2">
    <location>
        <begin position="1152"/>
        <end position="1256"/>
    </location>
</feature>
<dbReference type="InterPro" id="IPR021109">
    <property type="entry name" value="Peptidase_aspartic_dom_sf"/>
</dbReference>
<dbReference type="GO" id="GO:0006508">
    <property type="term" value="P:proteolysis"/>
    <property type="evidence" value="ECO:0007669"/>
    <property type="project" value="InterPro"/>
</dbReference>
<feature type="compositionally biased region" description="Low complexity" evidence="2">
    <location>
        <begin position="1200"/>
        <end position="1217"/>
    </location>
</feature>
<sequence length="1292" mass="146741">MTGSPISPSSESSFILTPVAVSQPQTPLASTSQAFNLFPLFTNPKPSSPPVKPTANMRPLTPIVLSRSQSNTSIPSKTTKTSKTKPSGIYLLPVPGTRNAPKKFKGKFSRIKLFIKHYEKLCVQKEVKDDEEKIQNITQYCSRSVREFMEGLTSYTGKNWDIFVQDLMEFYDAERDTKRYKRGDLEAYCRRKGHKKSTMRLPRWKQYNREFIRIAGWLVSHKKLSLTDQSLYFWKGIPQDFRDKLEARLLAINPDHDLEIPFDMEQVSKVAKSFLQRNRFDHDRVQSDDDITDLSSSDSEYDSSDSEFSSDSDSDTDKEDRRKSKKSKRHKSSRSSSKASSKEKKKVHFKSSLKESSRSEPKSPVKTKAEPGPDKSQEVEELINKMNRLSIHDPTYSVLYYRACHLDPIVSHIMVNPQERQEIAKRMLQKQSAESRGTYSNTNSTPVFERATPPHMRPGSNAYQQSPLPGDRKCFGCGGTGHTMFYCSKIDDLVSKGVLSKDNSGKLVMADGSFIRRMMNESFVEAAERLRPVQSNYISVVEPKVDGYDSDSMDSDTDSDSDSDRQVFIATRSQARTTRSKKLGSDDMYPSARLRHESKHPRFSDRSRTKKIVPSDDEEILTVPKVPKPVNVEETIFNPDNEDAFMEDTTPAGLINRKRSELQVTPKRLPRQTDLQSQVNRGKILDEILEQPMTMPLKYYLGTSKELSEDLRERLKPKAPATPPGISNDKPTVTEKAKADFINTNNPMVAAATIYKAKETLIRLRMECDGMPITAIIDTGSQLNIAHQDVWKHIIARPIDKQNRVSMNDANGGESKLKGLVANVPLNCGSVRTYASIHVGDKVPFDLLLGRPWQRGNFVSIDEREDGTYLLFKDQNMDVRHEILVTPDEQWVEDPEVTDYIHRARRAKFQVNMITIQEDIEESGTDADDEHSSDSSTGIDIEGTETYDETTSMRTMSLIPRKRKILPPMNERPSNRPRRTPVIDVQSKYEIMGPIASTSRIELDEGAPGLSWPITDREVQSFASLWEQTCKEDPEETRKEDEEDEDIPDYETTETSLEVIGEDTKKWELRQILTKTSTREWRANKDIPSRPSAITKAVSRARRRRRSRVNLVKEALENHRESRVRSTMDKFYQLTHTLTAKYTQNPVLTDAKAVPAATRHDKGKRKALPDLPTMESHSNRSDRNTTQRVINDRNAIEAGSISSISNSLISNPDPSSPVISPQKRRDLSRLVVGQQMASGSRHTLTGDIPPESRNTNASEMKQTVSNEDTSLMIQLLGRLRQISLRDVQEPKT</sequence>
<feature type="compositionally biased region" description="Basic and acidic residues" evidence="2">
    <location>
        <begin position="352"/>
        <end position="378"/>
    </location>
</feature>
<keyword evidence="1" id="KW-0064">Aspartyl protease</keyword>
<feature type="compositionally biased region" description="Acidic residues" evidence="2">
    <location>
        <begin position="920"/>
        <end position="931"/>
    </location>
</feature>